<feature type="transmembrane region" description="Helical" evidence="1">
    <location>
        <begin position="5"/>
        <end position="22"/>
    </location>
</feature>
<evidence type="ECO:0000313" key="3">
    <source>
        <dbReference type="Proteomes" id="UP000595823"/>
    </source>
</evidence>
<sequence length="228" mass="26305">MKKWLIISIGILILGIGGFFLVKEWATTGVPALDHDFTSDFINDEADTGTDGFYLFESGTGQFQMHFPGEFEMYDRTGRYSIAGDRFELFNAQKVRENENDGITSIFQVTYNGEFNAWEKELNFERLLEDFSYESQYDSFETDDVYGYFGESIGKLIDREVQIFDPDEGETNRYFAFVLDKHSDRVVTVTYRLVCGNNPENCVINEEENAALFTHMIKSIQFNNNEGK</sequence>
<keyword evidence="1" id="KW-0812">Transmembrane</keyword>
<proteinExistence type="predicted"/>
<dbReference type="KEGG" id="scia:HUG15_15970"/>
<keyword evidence="1" id="KW-1133">Transmembrane helix</keyword>
<dbReference type="AlphaFoldDB" id="A0A7T6Z567"/>
<dbReference type="EMBL" id="CP054705">
    <property type="protein sequence ID" value="QQK76917.1"/>
    <property type="molecule type" value="Genomic_DNA"/>
</dbReference>
<evidence type="ECO:0000256" key="1">
    <source>
        <dbReference type="SAM" id="Phobius"/>
    </source>
</evidence>
<dbReference type="RefSeq" id="WP_200124043.1">
    <property type="nucleotide sequence ID" value="NZ_CP054705.1"/>
</dbReference>
<keyword evidence="1" id="KW-0472">Membrane</keyword>
<keyword evidence="3" id="KW-1185">Reference proteome</keyword>
<evidence type="ECO:0000313" key="2">
    <source>
        <dbReference type="EMBL" id="QQK76917.1"/>
    </source>
</evidence>
<accession>A0A7T6Z567</accession>
<protein>
    <submittedName>
        <fullName evidence="2">Uncharacterized protein</fullName>
    </submittedName>
</protein>
<dbReference type="Proteomes" id="UP000595823">
    <property type="component" value="Chromosome"/>
</dbReference>
<gene>
    <name evidence="2" type="ORF">HUG15_15970</name>
</gene>
<reference evidence="2 3" key="1">
    <citation type="submission" date="2020-06" db="EMBL/GenBank/DDBJ databases">
        <title>Genomic analysis of Salicibibacter sp. NKC5-3.</title>
        <authorList>
            <person name="Oh Y.J."/>
        </authorList>
    </citation>
    <scope>NUCLEOTIDE SEQUENCE [LARGE SCALE GENOMIC DNA]</scope>
    <source>
        <strain evidence="2 3">NKC5-3</strain>
    </source>
</reference>
<name>A0A7T6Z567_9BACI</name>
<organism evidence="2 3">
    <name type="scientific">Salicibibacter cibarius</name>
    <dbReference type="NCBI Taxonomy" id="2743000"/>
    <lineage>
        <taxon>Bacteria</taxon>
        <taxon>Bacillati</taxon>
        <taxon>Bacillota</taxon>
        <taxon>Bacilli</taxon>
        <taxon>Bacillales</taxon>
        <taxon>Bacillaceae</taxon>
        <taxon>Salicibibacter</taxon>
    </lineage>
</organism>